<gene>
    <name evidence="2" type="primary">CDHM1_gp84</name>
</gene>
<reference evidence="2 3" key="1">
    <citation type="submission" date="2013-10" db="EMBL/GenBank/DDBJ databases">
        <authorList>
            <person name="Hargreaves K."/>
        </authorList>
    </citation>
    <scope>NUCLEOTIDE SEQUENCE [LARGE SCALE GENOMIC DNA]</scope>
</reference>
<dbReference type="Proteomes" id="UP000019740">
    <property type="component" value="Segment"/>
</dbReference>
<dbReference type="Gene3D" id="3.40.50.300">
    <property type="entry name" value="P-loop containing nucleotide triphosphate hydrolases"/>
    <property type="match status" value="1"/>
</dbReference>
<dbReference type="GO" id="GO:0043531">
    <property type="term" value="F:ADP binding"/>
    <property type="evidence" value="ECO:0007669"/>
    <property type="project" value="InterPro"/>
</dbReference>
<keyword evidence="3" id="KW-1185">Reference proteome</keyword>
<organism evidence="2 3">
    <name type="scientific">Clostridium phage CDMH1</name>
    <dbReference type="NCBI Taxonomy" id="1411095"/>
    <lineage>
        <taxon>Viruses</taxon>
        <taxon>Duplodnaviria</taxon>
        <taxon>Heunggongvirae</taxon>
        <taxon>Uroviricota</taxon>
        <taxon>Caudoviricetes</taxon>
        <taxon>Yongloolinvirus</taxon>
        <taxon>Yongloolinvirus CDMH1</taxon>
    </lineage>
</organism>
<dbReference type="PANTHER" id="PTHR46844:SF1">
    <property type="entry name" value="SLR5058 PROTEIN"/>
    <property type="match status" value="1"/>
</dbReference>
<dbReference type="PANTHER" id="PTHR46844">
    <property type="entry name" value="SLR5058 PROTEIN"/>
    <property type="match status" value="1"/>
</dbReference>
<dbReference type="GeneID" id="19488095"/>
<dbReference type="EMBL" id="HG531805">
    <property type="protein sequence ID" value="CDI66704.1"/>
    <property type="molecule type" value="Genomic_DNA"/>
</dbReference>
<proteinExistence type="predicted"/>
<name>X5JAK5_9CAUD</name>
<dbReference type="Pfam" id="PF22711">
    <property type="entry name" value="SNaCT5"/>
    <property type="match status" value="1"/>
</dbReference>
<dbReference type="RefSeq" id="YP_009032226.1">
    <property type="nucleotide sequence ID" value="NC_024144.1"/>
</dbReference>
<evidence type="ECO:0000313" key="2">
    <source>
        <dbReference type="EMBL" id="CDI66704.1"/>
    </source>
</evidence>
<sequence>MTFEVEFYTLEGINMEAEMYVQAAMMARKVVKVTGADKMIEDLVKKFLSNKVEEALGKQRSKKELKLIENKFNEYMERSYKNYIYMNTIVFRNQQKTIDDLYIPLTVSKRNVFDASCEEDVNDILINSYKDDFLPNYKKVLLIDQAGMGKSTIAKYLYLSSINESKGIPILIELRRLSQEKDIIDFIMNEINGISEHFDKEGVLKLIERGDFIFFFDGYDEIKKEYKTQVTEKLQNFVDKAGNNNFLMTSREEDELLSFGNFQSFYIYPLKKEEAYNLIKKYSDDKEEISKLLIKKIEEDKNFEIIKEFLENPLMVSLLCESFKYKQSIPHKKDAFYRQVYDALFETHDYSKRAGYYREKKSGLNLEEFHKILRTIGFITLTKGVSYSKEELINIVHNSKIKNRGIEFNENDLVYDLIHNVPIFIKDGIEYRWSHKSFQEYFAASYVCYDSDEKTTLLRKMFEGNKMNRYYNVLDFCYDIDYKSFMRSIILPTIEDLEKFFCKEYDDDVYKNFDEDELLLRKTMLFNHKKVYMYILSESEKNYFSNNGVSRLERNKYIKDKFPIEKEGISNGLIVDGLFAVHGFKKENIMNLLKLLKRKESNLVCHVIHSFFPNSRLIDTFNCGLHTFEDNVDNELNKKENFKLANDILGKYLELSATESRNVVFNYNECISIKREIEKEMEEEKSDIDFL</sequence>
<dbReference type="InterPro" id="IPR055036">
    <property type="entry name" value="SNaCT5"/>
</dbReference>
<evidence type="ECO:0000313" key="3">
    <source>
        <dbReference type="Proteomes" id="UP000019740"/>
    </source>
</evidence>
<accession>X5JAK5</accession>
<dbReference type="SUPFAM" id="SSF52540">
    <property type="entry name" value="P-loop containing nucleoside triphosphate hydrolases"/>
    <property type="match status" value="1"/>
</dbReference>
<dbReference type="InterPro" id="IPR027417">
    <property type="entry name" value="P-loop_NTPase"/>
</dbReference>
<feature type="domain" description="Short NACHT-associated C-terminal" evidence="1">
    <location>
        <begin position="480"/>
        <end position="681"/>
    </location>
</feature>
<protein>
    <submittedName>
        <fullName evidence="2">Putative signalling/NTPase protein</fullName>
    </submittedName>
</protein>
<dbReference type="KEGG" id="vg:19488095"/>
<evidence type="ECO:0000259" key="1">
    <source>
        <dbReference type="Pfam" id="PF22711"/>
    </source>
</evidence>
<reference evidence="2 3" key="2">
    <citation type="submission" date="2014-03" db="EMBL/GenBank/DDBJ databases">
        <title>What does the talking?: Quorum sensing signalling genes discovered in a bacteriophage genome.</title>
        <authorList>
            <person name="Hargreaves K.R."/>
            <person name="Kropinski A.M."/>
            <person name="Clokie M.R.J."/>
        </authorList>
    </citation>
    <scope>NUCLEOTIDE SEQUENCE [LARGE SCALE GENOMIC DNA]</scope>
</reference>